<dbReference type="InterPro" id="IPR036995">
    <property type="entry name" value="MPG_sf"/>
</dbReference>
<evidence type="ECO:0000313" key="7">
    <source>
        <dbReference type="Proteomes" id="UP000297597"/>
    </source>
</evidence>
<name>A0A4Y7RQL9_9FIRM</name>
<evidence type="ECO:0000256" key="4">
    <source>
        <dbReference type="ARBA" id="ARBA00023204"/>
    </source>
</evidence>
<organism evidence="6 7">
    <name type="scientific">Pelotomaculum propionicicum</name>
    <dbReference type="NCBI Taxonomy" id="258475"/>
    <lineage>
        <taxon>Bacteria</taxon>
        <taxon>Bacillati</taxon>
        <taxon>Bacillota</taxon>
        <taxon>Clostridia</taxon>
        <taxon>Eubacteriales</taxon>
        <taxon>Desulfotomaculaceae</taxon>
        <taxon>Pelotomaculum</taxon>
    </lineage>
</organism>
<protein>
    <recommendedName>
        <fullName evidence="5">Putative 3-methyladenine DNA glycosylase</fullName>
        <ecNumber evidence="5">3.2.2.-</ecNumber>
    </recommendedName>
</protein>
<keyword evidence="7" id="KW-1185">Reference proteome</keyword>
<dbReference type="HAMAP" id="MF_00527">
    <property type="entry name" value="3MGH"/>
    <property type="match status" value="1"/>
</dbReference>
<dbReference type="PANTHER" id="PTHR10429">
    <property type="entry name" value="DNA-3-METHYLADENINE GLYCOSYLASE"/>
    <property type="match status" value="1"/>
</dbReference>
<dbReference type="EMBL" id="QFFZ01000018">
    <property type="protein sequence ID" value="TEB11040.1"/>
    <property type="molecule type" value="Genomic_DNA"/>
</dbReference>
<evidence type="ECO:0000256" key="2">
    <source>
        <dbReference type="ARBA" id="ARBA00022763"/>
    </source>
</evidence>
<proteinExistence type="inferred from homology"/>
<evidence type="ECO:0000256" key="3">
    <source>
        <dbReference type="ARBA" id="ARBA00022801"/>
    </source>
</evidence>
<dbReference type="NCBIfam" id="NF002003">
    <property type="entry name" value="PRK00802.1-3"/>
    <property type="match status" value="1"/>
</dbReference>
<evidence type="ECO:0000313" key="6">
    <source>
        <dbReference type="EMBL" id="TEB11040.1"/>
    </source>
</evidence>
<dbReference type="GO" id="GO:0003905">
    <property type="term" value="F:alkylbase DNA N-glycosylase activity"/>
    <property type="evidence" value="ECO:0007669"/>
    <property type="project" value="InterPro"/>
</dbReference>
<dbReference type="NCBIfam" id="TIGR00567">
    <property type="entry name" value="3mg"/>
    <property type="match status" value="1"/>
</dbReference>
<dbReference type="InterPro" id="IPR011034">
    <property type="entry name" value="Formyl_transferase-like_C_sf"/>
</dbReference>
<dbReference type="GO" id="GO:0006284">
    <property type="term" value="P:base-excision repair"/>
    <property type="evidence" value="ECO:0007669"/>
    <property type="project" value="InterPro"/>
</dbReference>
<dbReference type="SUPFAM" id="SSF50486">
    <property type="entry name" value="FMT C-terminal domain-like"/>
    <property type="match status" value="1"/>
</dbReference>
<evidence type="ECO:0000256" key="1">
    <source>
        <dbReference type="ARBA" id="ARBA00009232"/>
    </source>
</evidence>
<dbReference type="Pfam" id="PF02245">
    <property type="entry name" value="Pur_DNA_glyco"/>
    <property type="match status" value="1"/>
</dbReference>
<dbReference type="Proteomes" id="UP000297597">
    <property type="component" value="Unassembled WGS sequence"/>
</dbReference>
<sequence length="204" mass="22299">MPEELPLQKILDGGKKVLPRSFYARDTVTVARELLGNILVSDRPEGICAGRIVETEAYLQGDPACHASRGMTPRNRVMFGPPGHAYVYFIYGMYYCFNAVTAAEGVGEAVLVRALEPLAGLPLMRARRGRERMAELCGGPAKLVQAMGITRQHNGADLTGGTLYVCEGGSPRERIVTTTRIGIKEGGQLPLRFYLQGNPYISRK</sequence>
<dbReference type="FunFam" id="3.10.300.10:FF:000001">
    <property type="entry name" value="Putative 3-methyladenine DNA glycosylase"/>
    <property type="match status" value="1"/>
</dbReference>
<dbReference type="AlphaFoldDB" id="A0A4Y7RQL9"/>
<keyword evidence="3 5" id="KW-0378">Hydrolase</keyword>
<comment type="similarity">
    <text evidence="1 5">Belongs to the DNA glycosylase MPG family.</text>
</comment>
<keyword evidence="6" id="KW-0326">Glycosidase</keyword>
<dbReference type="RefSeq" id="WP_243119796.1">
    <property type="nucleotide sequence ID" value="NZ_QFFZ01000018.1"/>
</dbReference>
<dbReference type="EC" id="3.2.2.-" evidence="5"/>
<reference evidence="6 7" key="1">
    <citation type="journal article" date="2018" name="Environ. Microbiol.">
        <title>Novel energy conservation strategies and behaviour of Pelotomaculum schinkii driving syntrophic propionate catabolism.</title>
        <authorList>
            <person name="Hidalgo-Ahumada C.A.P."/>
            <person name="Nobu M.K."/>
            <person name="Narihiro T."/>
            <person name="Tamaki H."/>
            <person name="Liu W.T."/>
            <person name="Kamagata Y."/>
            <person name="Stams A.J.M."/>
            <person name="Imachi H."/>
            <person name="Sousa D.Z."/>
        </authorList>
    </citation>
    <scope>NUCLEOTIDE SEQUENCE [LARGE SCALE GENOMIC DNA]</scope>
    <source>
        <strain evidence="6 7">MGP</strain>
    </source>
</reference>
<keyword evidence="4 5" id="KW-0234">DNA repair</keyword>
<keyword evidence="2 5" id="KW-0227">DNA damage</keyword>
<dbReference type="Gene3D" id="3.10.300.10">
    <property type="entry name" value="Methylpurine-DNA glycosylase (MPG)"/>
    <property type="match status" value="1"/>
</dbReference>
<dbReference type="CDD" id="cd00540">
    <property type="entry name" value="AAG"/>
    <property type="match status" value="1"/>
</dbReference>
<dbReference type="InterPro" id="IPR003180">
    <property type="entry name" value="MPG"/>
</dbReference>
<evidence type="ECO:0000256" key="5">
    <source>
        <dbReference type="HAMAP-Rule" id="MF_00527"/>
    </source>
</evidence>
<accession>A0A4Y7RQL9</accession>
<dbReference type="GO" id="GO:0003677">
    <property type="term" value="F:DNA binding"/>
    <property type="evidence" value="ECO:0007669"/>
    <property type="project" value="InterPro"/>
</dbReference>
<comment type="caution">
    <text evidence="6">The sequence shown here is derived from an EMBL/GenBank/DDBJ whole genome shotgun (WGS) entry which is preliminary data.</text>
</comment>
<gene>
    <name evidence="6" type="ORF">Pmgp_01912</name>
</gene>
<dbReference type="PANTHER" id="PTHR10429:SF0">
    <property type="entry name" value="DNA-3-METHYLADENINE GLYCOSYLASE"/>
    <property type="match status" value="1"/>
</dbReference>